<dbReference type="GO" id="GO:0006865">
    <property type="term" value="P:amino acid transport"/>
    <property type="evidence" value="ECO:0007669"/>
    <property type="project" value="UniProtKB-KW"/>
</dbReference>
<dbReference type="RefSeq" id="WP_184048188.1">
    <property type="nucleotide sequence ID" value="NZ_JACIGK010000039.1"/>
</dbReference>
<keyword evidence="2" id="KW-0813">Transport</keyword>
<evidence type="ECO:0000256" key="7">
    <source>
        <dbReference type="ARBA" id="ARBA00023136"/>
    </source>
</evidence>
<evidence type="ECO:0000256" key="8">
    <source>
        <dbReference type="ARBA" id="ARBA00037998"/>
    </source>
</evidence>
<feature type="transmembrane region" description="Helical" evidence="9">
    <location>
        <begin position="261"/>
        <end position="284"/>
    </location>
</feature>
<evidence type="ECO:0000256" key="2">
    <source>
        <dbReference type="ARBA" id="ARBA00022448"/>
    </source>
</evidence>
<keyword evidence="3" id="KW-1003">Cell membrane</keyword>
<dbReference type="InterPro" id="IPR043428">
    <property type="entry name" value="LivM-like"/>
</dbReference>
<protein>
    <submittedName>
        <fullName evidence="10">Branched-chain amino acid transport system permease protein</fullName>
    </submittedName>
</protein>
<evidence type="ECO:0000256" key="1">
    <source>
        <dbReference type="ARBA" id="ARBA00004651"/>
    </source>
</evidence>
<feature type="transmembrane region" description="Helical" evidence="9">
    <location>
        <begin position="305"/>
        <end position="329"/>
    </location>
</feature>
<dbReference type="Proteomes" id="UP000554286">
    <property type="component" value="Unassembled WGS sequence"/>
</dbReference>
<dbReference type="CDD" id="cd06582">
    <property type="entry name" value="TM_PBP1_LivH_like"/>
    <property type="match status" value="1"/>
</dbReference>
<keyword evidence="7 9" id="KW-0472">Membrane</keyword>
<dbReference type="GO" id="GO:0005886">
    <property type="term" value="C:plasma membrane"/>
    <property type="evidence" value="ECO:0007669"/>
    <property type="project" value="UniProtKB-SubCell"/>
</dbReference>
<evidence type="ECO:0000256" key="4">
    <source>
        <dbReference type="ARBA" id="ARBA00022692"/>
    </source>
</evidence>
<dbReference type="GO" id="GO:0015658">
    <property type="term" value="F:branched-chain amino acid transmembrane transporter activity"/>
    <property type="evidence" value="ECO:0007669"/>
    <property type="project" value="InterPro"/>
</dbReference>
<dbReference type="InterPro" id="IPR001851">
    <property type="entry name" value="ABC_transp_permease"/>
</dbReference>
<reference evidence="10 11" key="1">
    <citation type="submission" date="2020-08" db="EMBL/GenBank/DDBJ databases">
        <title>Genome sequencing of Purple Non-Sulfur Bacteria from various extreme environments.</title>
        <authorList>
            <person name="Mayer M."/>
        </authorList>
    </citation>
    <scope>NUCLEOTIDE SEQUENCE [LARGE SCALE GENOMIC DNA]</scope>
    <source>
        <strain evidence="10 11">JA131</strain>
    </source>
</reference>
<dbReference type="InterPro" id="IPR052157">
    <property type="entry name" value="BCAA_transport_permease"/>
</dbReference>
<comment type="caution">
    <text evidence="10">The sequence shown here is derived from an EMBL/GenBank/DDBJ whole genome shotgun (WGS) entry which is preliminary data.</text>
</comment>
<organism evidence="10 11">
    <name type="scientific">Roseospira visakhapatnamensis</name>
    <dbReference type="NCBI Taxonomy" id="390880"/>
    <lineage>
        <taxon>Bacteria</taxon>
        <taxon>Pseudomonadati</taxon>
        <taxon>Pseudomonadota</taxon>
        <taxon>Alphaproteobacteria</taxon>
        <taxon>Rhodospirillales</taxon>
        <taxon>Rhodospirillaceae</taxon>
        <taxon>Roseospira</taxon>
    </lineage>
</organism>
<evidence type="ECO:0000313" key="10">
    <source>
        <dbReference type="EMBL" id="MBB4267931.1"/>
    </source>
</evidence>
<feature type="transmembrane region" description="Helical" evidence="9">
    <location>
        <begin position="510"/>
        <end position="531"/>
    </location>
</feature>
<evidence type="ECO:0000313" key="11">
    <source>
        <dbReference type="Proteomes" id="UP000554286"/>
    </source>
</evidence>
<feature type="transmembrane region" description="Helical" evidence="9">
    <location>
        <begin position="68"/>
        <end position="91"/>
    </location>
</feature>
<keyword evidence="6 9" id="KW-1133">Transmembrane helix</keyword>
<feature type="transmembrane region" description="Helical" evidence="9">
    <location>
        <begin position="420"/>
        <end position="439"/>
    </location>
</feature>
<dbReference type="PANTHER" id="PTHR11795:SF442">
    <property type="entry name" value="ABC TRANSPORTER ATP-BINDING PROTEIN"/>
    <property type="match status" value="1"/>
</dbReference>
<comment type="similarity">
    <text evidence="8">Belongs to the binding-protein-dependent transport system permease family. LivHM subfamily.</text>
</comment>
<keyword evidence="5" id="KW-0029">Amino-acid transport</keyword>
<evidence type="ECO:0000256" key="9">
    <source>
        <dbReference type="SAM" id="Phobius"/>
    </source>
</evidence>
<comment type="subcellular location">
    <subcellularLocation>
        <location evidence="1">Cell membrane</location>
        <topology evidence="1">Multi-pass membrane protein</topology>
    </subcellularLocation>
</comment>
<dbReference type="EMBL" id="JACIGK010000039">
    <property type="protein sequence ID" value="MBB4267931.1"/>
    <property type="molecule type" value="Genomic_DNA"/>
</dbReference>
<feature type="transmembrane region" description="Helical" evidence="9">
    <location>
        <begin position="583"/>
        <end position="600"/>
    </location>
</feature>
<feature type="transmembrane region" description="Helical" evidence="9">
    <location>
        <begin position="335"/>
        <end position="357"/>
    </location>
</feature>
<dbReference type="AlphaFoldDB" id="A0A7W6RH77"/>
<sequence length="628" mass="64691">MDFLVIQALTGLASASSLFLVASGLTLIFGVTRIVNFAHGSLFMLGAYGAWTFTSGLGWAAHAGPLGFWGGVLLSALAVAALGALVEVVLLRRIYQAPALFPLLATFGLALMIEDLVRLVWGPEDLLGPRAPGLEGAVTILGQKLPAYDLALIALGPMVLAGLWWVLHRTHWGVLVRAATQDRAMVGALGVDQSRLFTGVFALGAFLAALGGAVQVPREAVHHALDMQVIVEAFVIVVVGGLGNVVGAFLAAVLVAELNAFGILLFPRIGLVLLFLVMAVVLVLRPHGLLGRPEGETRAAVPPTAGCWRPAGATGWAVGLALAGLLALLPLVADAYVVSVAAEILIFALFAASLHLMMGVGGMVSFGHAAWFGLGAYGAALAALGLGAPMAVGLVAGPLLAVAGATVAGWFCVRLSGVFLAMLTLAFAQIAWSVVFQWHEVTGGDNGLLGIWPDRWASDPAAFYWVSLAVCGVAIALLRSIVFSPFGYALRACRDSVARAEAIGIDRVRVQWLGFVMAGGFAGLAGALYAYLKGSVFPEAMAIPVSIDGLVMVLLGGLTTLVGPVVGAVAYKTLAIVVSSWTDHWPLVLGGLIVLLVIAAPDGLAGLARRVARAASRGAGPGGREPAS</sequence>
<feature type="transmembrane region" description="Helical" evidence="9">
    <location>
        <begin position="462"/>
        <end position="490"/>
    </location>
</feature>
<feature type="transmembrane region" description="Helical" evidence="9">
    <location>
        <begin position="150"/>
        <end position="167"/>
    </location>
</feature>
<feature type="transmembrane region" description="Helical" evidence="9">
    <location>
        <begin position="196"/>
        <end position="217"/>
    </location>
</feature>
<dbReference type="Pfam" id="PF02653">
    <property type="entry name" value="BPD_transp_2"/>
    <property type="match status" value="2"/>
</dbReference>
<keyword evidence="4 9" id="KW-0812">Transmembrane</keyword>
<gene>
    <name evidence="10" type="ORF">GGD89_003584</name>
</gene>
<feature type="transmembrane region" description="Helical" evidence="9">
    <location>
        <begin position="229"/>
        <end position="255"/>
    </location>
</feature>
<dbReference type="PANTHER" id="PTHR11795">
    <property type="entry name" value="BRANCHED-CHAIN AMINO ACID TRANSPORT SYSTEM PERMEASE PROTEIN LIVH"/>
    <property type="match status" value="1"/>
</dbReference>
<keyword evidence="11" id="KW-1185">Reference proteome</keyword>
<evidence type="ECO:0000256" key="5">
    <source>
        <dbReference type="ARBA" id="ARBA00022970"/>
    </source>
</evidence>
<feature type="transmembrane region" description="Helical" evidence="9">
    <location>
        <begin position="42"/>
        <end position="62"/>
    </location>
</feature>
<evidence type="ECO:0000256" key="3">
    <source>
        <dbReference type="ARBA" id="ARBA00022475"/>
    </source>
</evidence>
<proteinExistence type="inferred from homology"/>
<name>A0A7W6RH77_9PROT</name>
<evidence type="ECO:0000256" key="6">
    <source>
        <dbReference type="ARBA" id="ARBA00022989"/>
    </source>
</evidence>
<dbReference type="CDD" id="cd06581">
    <property type="entry name" value="TM_PBP1_LivM_like"/>
    <property type="match status" value="1"/>
</dbReference>
<feature type="transmembrane region" description="Helical" evidence="9">
    <location>
        <begin position="6"/>
        <end position="30"/>
    </location>
</feature>
<accession>A0A7W6RH77</accession>
<feature type="transmembrane region" description="Helical" evidence="9">
    <location>
        <begin position="551"/>
        <end position="571"/>
    </location>
</feature>